<dbReference type="RefSeq" id="WP_420039758.1">
    <property type="nucleotide sequence ID" value="NZ_CP128986.1"/>
</dbReference>
<dbReference type="PANTHER" id="PTHR39428">
    <property type="entry name" value="F420H(2)-DEPENDENT QUINONE REDUCTASE RV1261C"/>
    <property type="match status" value="1"/>
</dbReference>
<dbReference type="PANTHER" id="PTHR39428:SF1">
    <property type="entry name" value="F420H(2)-DEPENDENT QUINONE REDUCTASE RV1261C"/>
    <property type="match status" value="1"/>
</dbReference>
<dbReference type="NCBIfam" id="TIGR00026">
    <property type="entry name" value="hi_GC_TIGR00026"/>
    <property type="match status" value="1"/>
</dbReference>
<dbReference type="GO" id="GO:0070967">
    <property type="term" value="F:coenzyme F420 binding"/>
    <property type="evidence" value="ECO:0007669"/>
    <property type="project" value="TreeGrafter"/>
</dbReference>
<dbReference type="EMBL" id="CP128986">
    <property type="protein sequence ID" value="WOC13987.1"/>
    <property type="molecule type" value="Genomic_DNA"/>
</dbReference>
<evidence type="ECO:0008006" key="4">
    <source>
        <dbReference type="Google" id="ProtNLM"/>
    </source>
</evidence>
<protein>
    <recommendedName>
        <fullName evidence="4">Nitroreductase family deazaflavin-dependent oxidoreductase</fullName>
    </recommendedName>
</protein>
<evidence type="ECO:0000313" key="3">
    <source>
        <dbReference type="EMBL" id="WOC13987.1"/>
    </source>
</evidence>
<gene>
    <name evidence="3" type="ORF">MP11Mi_30990</name>
</gene>
<proteinExistence type="inferred from homology"/>
<sequence length="162" mass="17386">MGLLTPLAVKIGSISWMPRLLPTIVKVDGLIQKASGGRRDLLWIAGLPSVTMTVVGRKSGAPRTTTLLAAPEGDGWLIAGSYFGGPKAPAWVYNVRGAGSVTIDGREFAAVELSGDARADAWQTLRSVWPNFDLYEQRTARVIPVFRLSPEPLVEQTGDAAR</sequence>
<accession>A0AA97CZ33</accession>
<name>A0AA97CZ33_9ACTN</name>
<dbReference type="InterPro" id="IPR004378">
    <property type="entry name" value="F420H2_quin_Rdtase"/>
</dbReference>
<dbReference type="GO" id="GO:0016491">
    <property type="term" value="F:oxidoreductase activity"/>
    <property type="evidence" value="ECO:0007669"/>
    <property type="project" value="InterPro"/>
</dbReference>
<organism evidence="3">
    <name type="scientific">Gordonia sp. MP11Mi</name>
    <dbReference type="NCBI Taxonomy" id="3022769"/>
    <lineage>
        <taxon>Bacteria</taxon>
        <taxon>Bacillati</taxon>
        <taxon>Actinomycetota</taxon>
        <taxon>Actinomycetes</taxon>
        <taxon>Mycobacteriales</taxon>
        <taxon>Gordoniaceae</taxon>
        <taxon>Gordonia</taxon>
    </lineage>
</organism>
<comment type="catalytic activity">
    <reaction evidence="2">
        <text>oxidized coenzyme F420-(gamma-L-Glu)(n) + a quinol + H(+) = reduced coenzyme F420-(gamma-L-Glu)(n) + a quinone</text>
        <dbReference type="Rhea" id="RHEA:39663"/>
        <dbReference type="Rhea" id="RHEA-COMP:12939"/>
        <dbReference type="Rhea" id="RHEA-COMP:14378"/>
        <dbReference type="ChEBI" id="CHEBI:15378"/>
        <dbReference type="ChEBI" id="CHEBI:24646"/>
        <dbReference type="ChEBI" id="CHEBI:132124"/>
        <dbReference type="ChEBI" id="CHEBI:133980"/>
        <dbReference type="ChEBI" id="CHEBI:139511"/>
    </reaction>
</comment>
<dbReference type="GO" id="GO:0005886">
    <property type="term" value="C:plasma membrane"/>
    <property type="evidence" value="ECO:0007669"/>
    <property type="project" value="TreeGrafter"/>
</dbReference>
<dbReference type="InterPro" id="IPR012349">
    <property type="entry name" value="Split_barrel_FMN-bd"/>
</dbReference>
<dbReference type="AlphaFoldDB" id="A0AA97CZ33"/>
<reference evidence="3" key="1">
    <citation type="submission" date="2023-06" db="EMBL/GenBank/DDBJ databases">
        <title>Gordonia sp. nov. and Pseudochrobactrum sp. nov., two species isolated from the burying beetle Nicrophorus vespilloides.</title>
        <authorList>
            <person name="Poehlein A."/>
            <person name="Guzman J."/>
            <person name="Daniel R."/>
            <person name="Vilcinskas A."/>
        </authorList>
    </citation>
    <scope>NUCLEOTIDE SEQUENCE</scope>
    <source>
        <strain evidence="3">MP11Mi</strain>
    </source>
</reference>
<comment type="similarity">
    <text evidence="1">Belongs to the F420H(2)-dependent quinone reductase family.</text>
</comment>
<dbReference type="Pfam" id="PF04075">
    <property type="entry name" value="F420H2_quin_red"/>
    <property type="match status" value="1"/>
</dbReference>
<evidence type="ECO:0000256" key="1">
    <source>
        <dbReference type="ARBA" id="ARBA00008710"/>
    </source>
</evidence>
<dbReference type="Gene3D" id="2.30.110.10">
    <property type="entry name" value="Electron Transport, Fmn-binding Protein, Chain A"/>
    <property type="match status" value="1"/>
</dbReference>
<evidence type="ECO:0000256" key="2">
    <source>
        <dbReference type="ARBA" id="ARBA00049106"/>
    </source>
</evidence>